<keyword evidence="3" id="KW-1185">Reference proteome</keyword>
<dbReference type="Proteomes" id="UP000184212">
    <property type="component" value="Unassembled WGS sequence"/>
</dbReference>
<evidence type="ECO:0000259" key="1">
    <source>
        <dbReference type="Pfam" id="PF12680"/>
    </source>
</evidence>
<evidence type="ECO:0000313" key="2">
    <source>
        <dbReference type="EMBL" id="SHH65423.1"/>
    </source>
</evidence>
<proteinExistence type="predicted"/>
<name>A0A1M5URT5_9BACT</name>
<evidence type="ECO:0000313" key="3">
    <source>
        <dbReference type="Proteomes" id="UP000184212"/>
    </source>
</evidence>
<sequence>MTTEHPNLTIINTFFTAYGSHDVALMRTVVAEDVRWTIPGHHPLSGTKIGIEEVVAFFSQLAKSDFKADPIVLGVNDNYVVDCHRGWSNREDGNNVDMLWCLLWRIENGKIKEVVNFAADQHEADRFFHKAYKLKPVQDRIAG</sequence>
<gene>
    <name evidence="2" type="ORF">SAMN04488109_4852</name>
</gene>
<dbReference type="Gene3D" id="3.10.450.50">
    <property type="match status" value="1"/>
</dbReference>
<protein>
    <recommendedName>
        <fullName evidence="1">SnoaL-like domain-containing protein</fullName>
    </recommendedName>
</protein>
<dbReference type="InterPro" id="IPR032710">
    <property type="entry name" value="NTF2-like_dom_sf"/>
</dbReference>
<feature type="domain" description="SnoaL-like" evidence="1">
    <location>
        <begin position="13"/>
        <end position="114"/>
    </location>
</feature>
<dbReference type="RefSeq" id="WP_073139268.1">
    <property type="nucleotide sequence ID" value="NZ_FQWQ01000003.1"/>
</dbReference>
<dbReference type="OrthoDB" id="7859473at2"/>
<reference evidence="2 3" key="1">
    <citation type="submission" date="2016-11" db="EMBL/GenBank/DDBJ databases">
        <authorList>
            <person name="Jaros S."/>
            <person name="Januszkiewicz K."/>
            <person name="Wedrychowicz H."/>
        </authorList>
    </citation>
    <scope>NUCLEOTIDE SEQUENCE [LARGE SCALE GENOMIC DNA]</scope>
    <source>
        <strain evidence="2 3">DSM 24574</strain>
    </source>
</reference>
<dbReference type="PANTHER" id="PTHR41252:SF1">
    <property type="entry name" value="BLR2505 PROTEIN"/>
    <property type="match status" value="1"/>
</dbReference>
<dbReference type="InterPro" id="IPR037401">
    <property type="entry name" value="SnoaL-like"/>
</dbReference>
<dbReference type="STRING" id="947013.SAMN04488109_4852"/>
<organism evidence="2 3">
    <name type="scientific">Chryseolinea serpens</name>
    <dbReference type="NCBI Taxonomy" id="947013"/>
    <lineage>
        <taxon>Bacteria</taxon>
        <taxon>Pseudomonadati</taxon>
        <taxon>Bacteroidota</taxon>
        <taxon>Cytophagia</taxon>
        <taxon>Cytophagales</taxon>
        <taxon>Fulvivirgaceae</taxon>
        <taxon>Chryseolinea</taxon>
    </lineage>
</organism>
<dbReference type="Pfam" id="PF12680">
    <property type="entry name" value="SnoaL_2"/>
    <property type="match status" value="1"/>
</dbReference>
<dbReference type="SUPFAM" id="SSF54427">
    <property type="entry name" value="NTF2-like"/>
    <property type="match status" value="1"/>
</dbReference>
<dbReference type="EMBL" id="FQWQ01000003">
    <property type="protein sequence ID" value="SHH65423.1"/>
    <property type="molecule type" value="Genomic_DNA"/>
</dbReference>
<dbReference type="AlphaFoldDB" id="A0A1M5URT5"/>
<dbReference type="PANTHER" id="PTHR41252">
    <property type="entry name" value="BLR2505 PROTEIN"/>
    <property type="match status" value="1"/>
</dbReference>
<accession>A0A1M5URT5</accession>